<reference evidence="2 3" key="1">
    <citation type="journal article" date="2015" name="Microbiome">
        <title>Genomic resolution of linkages in carbon, nitrogen, and sulfur cycling among widespread estuary sediment bacteria.</title>
        <authorList>
            <person name="Baker B.J."/>
            <person name="Lazar C.S."/>
            <person name="Teske A.P."/>
            <person name="Dick G.J."/>
        </authorList>
    </citation>
    <scope>NUCLEOTIDE SEQUENCE [LARGE SCALE GENOMIC DNA]</scope>
    <source>
        <strain evidence="2">DG_24</strain>
    </source>
</reference>
<dbReference type="STRING" id="1703770.AMJ39_09555"/>
<keyword evidence="1" id="KW-0732">Signal</keyword>
<evidence type="ECO:0000256" key="1">
    <source>
        <dbReference type="SAM" id="SignalP"/>
    </source>
</evidence>
<dbReference type="PROSITE" id="PS51257">
    <property type="entry name" value="PROKAR_LIPOPROTEIN"/>
    <property type="match status" value="1"/>
</dbReference>
<evidence type="ECO:0000313" key="3">
    <source>
        <dbReference type="Proteomes" id="UP000052008"/>
    </source>
</evidence>
<sequence length="526" mass="57195">MSMNPKSSRRLLLSLGLLLFCAMAGCLSEDKADTELQEVDLAAVLGSVRAAIGFDALRAGESGLVVDATGIASGLPCEFHYILLSDGRFRMECDSELGSVAAFTGSEGFRVDYTGMPYPLEHWSLEVKTIMAWTIGYYWLSPECPWELRLGEDVEEAGSLGIAARMPLGVVDARIRIDTRTRLPRTVSWSIYGDEDRVEFDDYRDVGGFLYPYHIQITEDGGRTDIRVRAVAAASQSAVDACGTPVPRPRDAYFNLEVPAAVPSAITNQGLLVKPRVDGCDDAWFILDTGTSCNVIDRHYADDLRMETRGRGRAIGVGGTSDIVFRQGAVLTLGPVAMVDPVFVQGEYSYRSRTAEYRIGGILGFDFLARCVAEVDIASGAVSIHRPGDYANDCAIWREIVFATDVPALECTMAGDLSGIFYIDSAYSGNVTFHKGYVAEQGLLEGRELEPVTLGGYGGDVSAYRSEIDWFELGGKRFERPAIILACSDRGASSDRVTAGTVGGGLLSQFETLIFDYPGKRIGFVY</sequence>
<feature type="signal peptide" evidence="1">
    <location>
        <begin position="1"/>
        <end position="24"/>
    </location>
</feature>
<name>A0A0S7WPU2_UNCT6</name>
<dbReference type="Pfam" id="PF13650">
    <property type="entry name" value="Asp_protease_2"/>
    <property type="match status" value="1"/>
</dbReference>
<dbReference type="Gene3D" id="2.40.70.10">
    <property type="entry name" value="Acid Proteases"/>
    <property type="match status" value="1"/>
</dbReference>
<feature type="chain" id="PRO_5006639622" description="Peptidase A2 domain-containing protein" evidence="1">
    <location>
        <begin position="25"/>
        <end position="526"/>
    </location>
</feature>
<dbReference type="AlphaFoldDB" id="A0A0S7WPU2"/>
<dbReference type="Proteomes" id="UP000052008">
    <property type="component" value="Unassembled WGS sequence"/>
</dbReference>
<accession>A0A0S7WPU2</accession>
<dbReference type="InterPro" id="IPR021109">
    <property type="entry name" value="Peptidase_aspartic_dom_sf"/>
</dbReference>
<gene>
    <name evidence="2" type="ORF">AMJ39_09555</name>
</gene>
<evidence type="ECO:0000313" key="2">
    <source>
        <dbReference type="EMBL" id="KPJ51644.1"/>
    </source>
</evidence>
<comment type="caution">
    <text evidence="2">The sequence shown here is derived from an EMBL/GenBank/DDBJ whole genome shotgun (WGS) entry which is preliminary data.</text>
</comment>
<protein>
    <recommendedName>
        <fullName evidence="4">Peptidase A2 domain-containing protein</fullName>
    </recommendedName>
</protein>
<organism evidence="2 3">
    <name type="scientific">candidate division TA06 bacterium DG_24</name>
    <dbReference type="NCBI Taxonomy" id="1703770"/>
    <lineage>
        <taxon>Bacteria</taxon>
        <taxon>Bacteria division TA06</taxon>
    </lineage>
</organism>
<dbReference type="EMBL" id="LIZS01000107">
    <property type="protein sequence ID" value="KPJ51644.1"/>
    <property type="molecule type" value="Genomic_DNA"/>
</dbReference>
<proteinExistence type="predicted"/>
<evidence type="ECO:0008006" key="4">
    <source>
        <dbReference type="Google" id="ProtNLM"/>
    </source>
</evidence>